<dbReference type="InterPro" id="IPR050796">
    <property type="entry name" value="SCF_F-box_component"/>
</dbReference>
<reference evidence="3" key="2">
    <citation type="submission" date="2023-05" db="EMBL/GenBank/DDBJ databases">
        <authorList>
            <person name="Schelkunov M.I."/>
        </authorList>
    </citation>
    <scope>NUCLEOTIDE SEQUENCE</scope>
    <source>
        <strain evidence="3">Hsosn_3</strain>
        <tissue evidence="3">Leaf</tissue>
    </source>
</reference>
<evidence type="ECO:0000259" key="2">
    <source>
        <dbReference type="Pfam" id="PF08268"/>
    </source>
</evidence>
<dbReference type="InterPro" id="IPR006527">
    <property type="entry name" value="F-box-assoc_dom_typ1"/>
</dbReference>
<evidence type="ECO:0008006" key="5">
    <source>
        <dbReference type="Google" id="ProtNLM"/>
    </source>
</evidence>
<evidence type="ECO:0000259" key="1">
    <source>
        <dbReference type="Pfam" id="PF07734"/>
    </source>
</evidence>
<accession>A0AAD8GS12</accession>
<dbReference type="Proteomes" id="UP001237642">
    <property type="component" value="Unassembled WGS sequence"/>
</dbReference>
<keyword evidence="4" id="KW-1185">Reference proteome</keyword>
<dbReference type="Pfam" id="PF08268">
    <property type="entry name" value="FBA_3"/>
    <property type="match status" value="1"/>
</dbReference>
<protein>
    <recommendedName>
        <fullName evidence="5">F-box/kelch-repeat protein</fullName>
    </recommendedName>
</protein>
<feature type="domain" description="F-box associated beta-propeller type 3" evidence="2">
    <location>
        <begin position="24"/>
        <end position="200"/>
    </location>
</feature>
<comment type="caution">
    <text evidence="3">The sequence shown here is derived from an EMBL/GenBank/DDBJ whole genome shotgun (WGS) entry which is preliminary data.</text>
</comment>
<dbReference type="NCBIfam" id="TIGR01640">
    <property type="entry name" value="F_box_assoc_1"/>
    <property type="match status" value="2"/>
</dbReference>
<proteinExistence type="predicted"/>
<dbReference type="AlphaFoldDB" id="A0AAD8GS12"/>
<dbReference type="Pfam" id="PF07734">
    <property type="entry name" value="FBA_1"/>
    <property type="match status" value="1"/>
</dbReference>
<dbReference type="PANTHER" id="PTHR31672">
    <property type="entry name" value="BNACNNG10540D PROTEIN"/>
    <property type="match status" value="1"/>
</dbReference>
<reference evidence="3" key="1">
    <citation type="submission" date="2023-02" db="EMBL/GenBank/DDBJ databases">
        <title>Genome of toxic invasive species Heracleum sosnowskyi carries increased number of genes despite the absence of recent whole-genome duplications.</title>
        <authorList>
            <person name="Schelkunov M."/>
            <person name="Shtratnikova V."/>
            <person name="Makarenko M."/>
            <person name="Klepikova A."/>
            <person name="Omelchenko D."/>
            <person name="Novikova G."/>
            <person name="Obukhova E."/>
            <person name="Bogdanov V."/>
            <person name="Penin A."/>
            <person name="Logacheva M."/>
        </authorList>
    </citation>
    <scope>NUCLEOTIDE SEQUENCE</scope>
    <source>
        <strain evidence="3">Hsosn_3</strain>
        <tissue evidence="3">Leaf</tissue>
    </source>
</reference>
<dbReference type="EMBL" id="JAUIZM010000011">
    <property type="protein sequence ID" value="KAK1354097.1"/>
    <property type="molecule type" value="Genomic_DNA"/>
</dbReference>
<evidence type="ECO:0000313" key="4">
    <source>
        <dbReference type="Proteomes" id="UP001237642"/>
    </source>
</evidence>
<sequence length="340" mass="38883">MVVHIDTREYSVKLPLPPQFDDNITNICSCNGLVCFTNVGGEVVHIWNPSTRRFKILPAPNKRSDYYQNGIGFGFDSVSDDYKVLRIVMWEVIPGRCSKLGAELYSANDDSWKEIEVPIITLERVLTCPASKSVYSKTGVVYLETHHGLLSFDLHNEVLGFYPYPNSKIKSTIFDFEGSVAAIFGSQVHDNVVPSLWILDVVCGEIIFISRLYWEDSFKLCLQPNFDDRDFNICSCNGLVCLTDFLNHVVYIWNPSTRRFKILHAPNKRPNYFEAGIGFGFDPVSSDYKILRLFHVFVHSSDASDIQLVIKAELYSANDDSWNDIKFWVEEERRVCSVSR</sequence>
<dbReference type="InterPro" id="IPR017451">
    <property type="entry name" value="F-box-assoc_interact_dom"/>
</dbReference>
<organism evidence="3 4">
    <name type="scientific">Heracleum sosnowskyi</name>
    <dbReference type="NCBI Taxonomy" id="360622"/>
    <lineage>
        <taxon>Eukaryota</taxon>
        <taxon>Viridiplantae</taxon>
        <taxon>Streptophyta</taxon>
        <taxon>Embryophyta</taxon>
        <taxon>Tracheophyta</taxon>
        <taxon>Spermatophyta</taxon>
        <taxon>Magnoliopsida</taxon>
        <taxon>eudicotyledons</taxon>
        <taxon>Gunneridae</taxon>
        <taxon>Pentapetalae</taxon>
        <taxon>asterids</taxon>
        <taxon>campanulids</taxon>
        <taxon>Apiales</taxon>
        <taxon>Apiaceae</taxon>
        <taxon>Apioideae</taxon>
        <taxon>apioid superclade</taxon>
        <taxon>Tordylieae</taxon>
        <taxon>Tordyliinae</taxon>
        <taxon>Heracleum</taxon>
    </lineage>
</organism>
<name>A0AAD8GS12_9APIA</name>
<feature type="domain" description="F-box associated beta-propeller type 1" evidence="1">
    <location>
        <begin position="230"/>
        <end position="327"/>
    </location>
</feature>
<evidence type="ECO:0000313" key="3">
    <source>
        <dbReference type="EMBL" id="KAK1354097.1"/>
    </source>
</evidence>
<dbReference type="InterPro" id="IPR013187">
    <property type="entry name" value="F-box-assoc_dom_typ3"/>
</dbReference>
<dbReference type="PANTHER" id="PTHR31672:SF13">
    <property type="entry name" value="F-BOX PROTEIN CPR30-LIKE"/>
    <property type="match status" value="1"/>
</dbReference>
<gene>
    <name evidence="3" type="ORF">POM88_047353</name>
</gene>